<evidence type="ECO:0000256" key="1">
    <source>
        <dbReference type="PROSITE-ProRule" id="PRU00339"/>
    </source>
</evidence>
<dbReference type="AlphaFoldDB" id="A0A518EZ95"/>
<accession>A0A518EZ95</accession>
<dbReference type="EMBL" id="CP036434">
    <property type="protein sequence ID" value="QDV09422.1"/>
    <property type="molecule type" value="Genomic_DNA"/>
</dbReference>
<organism evidence="4 5">
    <name type="scientific">Saltatorellus ferox</name>
    <dbReference type="NCBI Taxonomy" id="2528018"/>
    <lineage>
        <taxon>Bacteria</taxon>
        <taxon>Pseudomonadati</taxon>
        <taxon>Planctomycetota</taxon>
        <taxon>Planctomycetia</taxon>
        <taxon>Planctomycetia incertae sedis</taxon>
        <taxon>Saltatorellus</taxon>
    </lineage>
</organism>
<feature type="region of interest" description="Disordered" evidence="2">
    <location>
        <begin position="163"/>
        <end position="196"/>
    </location>
</feature>
<reference evidence="4 5" key="1">
    <citation type="submission" date="2019-02" db="EMBL/GenBank/DDBJ databases">
        <title>Deep-cultivation of Planctomycetes and their phenomic and genomic characterization uncovers novel biology.</title>
        <authorList>
            <person name="Wiegand S."/>
            <person name="Jogler M."/>
            <person name="Boedeker C."/>
            <person name="Pinto D."/>
            <person name="Vollmers J."/>
            <person name="Rivas-Marin E."/>
            <person name="Kohn T."/>
            <person name="Peeters S.H."/>
            <person name="Heuer A."/>
            <person name="Rast P."/>
            <person name="Oberbeckmann S."/>
            <person name="Bunk B."/>
            <person name="Jeske O."/>
            <person name="Meyerdierks A."/>
            <person name="Storesund J.E."/>
            <person name="Kallscheuer N."/>
            <person name="Luecker S."/>
            <person name="Lage O.M."/>
            <person name="Pohl T."/>
            <person name="Merkel B.J."/>
            <person name="Hornburger P."/>
            <person name="Mueller R.-W."/>
            <person name="Bruemmer F."/>
            <person name="Labrenz M."/>
            <person name="Spormann A.M."/>
            <person name="Op den Camp H."/>
            <person name="Overmann J."/>
            <person name="Amann R."/>
            <person name="Jetten M.S.M."/>
            <person name="Mascher T."/>
            <person name="Medema M.H."/>
            <person name="Devos D.P."/>
            <person name="Kaster A.-K."/>
            <person name="Ovreas L."/>
            <person name="Rohde M."/>
            <person name="Galperin M.Y."/>
            <person name="Jogler C."/>
        </authorList>
    </citation>
    <scope>NUCLEOTIDE SEQUENCE [LARGE SCALE GENOMIC DNA]</scope>
    <source>
        <strain evidence="4 5">Poly30</strain>
    </source>
</reference>
<proteinExistence type="predicted"/>
<evidence type="ECO:0000313" key="4">
    <source>
        <dbReference type="EMBL" id="QDV09422.1"/>
    </source>
</evidence>
<dbReference type="Proteomes" id="UP000320390">
    <property type="component" value="Chromosome"/>
</dbReference>
<dbReference type="OrthoDB" id="9826004at2"/>
<dbReference type="InterPro" id="IPR019734">
    <property type="entry name" value="TPR_rpt"/>
</dbReference>
<dbReference type="Gene3D" id="1.25.40.10">
    <property type="entry name" value="Tetratricopeptide repeat domain"/>
    <property type="match status" value="1"/>
</dbReference>
<name>A0A518EZ95_9BACT</name>
<evidence type="ECO:0000256" key="2">
    <source>
        <dbReference type="SAM" id="MobiDB-lite"/>
    </source>
</evidence>
<feature type="signal peptide" evidence="3">
    <location>
        <begin position="1"/>
        <end position="21"/>
    </location>
</feature>
<sequence length="1265" mass="138824" precursor="true">MTLPFLVATALCTGFAAPALAVQDAAPAENPASVASGVTPELLVAHPSLWSGDLMAWREALLSAVEADPQGELASLAYRFLDQHESADRSLAEIVQEGERLQALSERLDLGPGSLEVRMGVHGNARARRYGPSPAAWTDDLYPEFVKSWYVVGPLGPLSERMPATAPAPDLSARFGPEGSGRFSPEPDASALGSSPQRFAPSYLAADGEERAWTPVNRHANQVSARWRNQIYPGGGQTYGLAFVRVPAEVVDGPITMEIRTGNALRAWWNGALVFDEPRLTPLDVTGVLRAHVTPGSGEWNALLIRVSTEDRTPFSVRFVDAKGRAILMEQPPLDVSPMPTWTPAPPDATVERLPDPLEDLSPSLREGPYAPALRMLHASLLGRHDVALAEPRPEGVPDAELHAWLRHRLIAVERARHLPDELKRRETMAVVRELEASGVVSAEAYSSEIRRLLSEDKPVEALEFAETWMAAVPGIAEPKMARERALDRIDRTGVMAQMALEEILEKHPHHVRARMRLVERLAAEDARPDAIEHAWTALRTDASDDAAFDFLLGVFTQTGDERLGTLRSAAAAWEARHPERAISPGALTSVMEAQGDDEKLLDLEVAFAEAYPKLSRAWWNLANRRLELGDDTGAIRALRQELSLRPHDETSRELLKRLLPGEATDPAEAFFQEFSPDVAAATSFARERESASVVEALDSGLVYLFPDGTSHARYQTLTMPMDRSGAEALHALPVREGTRRIRIVKKNGDIQEPVDVNGEWVLPALETGDVVDQVWDQIEEGVAGAPPSGQLWRFASFEKAFPTSRWVIFVPAGLPGRLVLQNFDGTHETLERDGGTVHVLTASNPQFIAEPLQPSEIELLPVATFGDDRDRADELRSWWRYAVASATVPADLEPELFQFIEEATKDVESGDARGRAEAIYDALDEYLQSFQGDQDAPTVWLTEKGWPVFLLAALYQRAGVPFEWAVLESLVSPELDAPSPLVFEGVENLAQLVLRLGVTDDAGDPVWIIYANAPGTPFGAIADSMVGASAYVLQDRQGDARQETLPRTQAGEHWNLNLQVTYAVQPDGSAEVSGRLDDASPRGMVLIKQIREATAQQREGFAKGQAANFSPGVDLAEARVVLDGSEGEGMVLLFHGTAREFAVARGPEYVAAVPFVPLQLDKAFGPADRRWPMALRQPVRVRARIRIEPGDGWQLGEAAPDAGEIREGFEVVLDVTDEPSGSRLYEQRFEQRGMVLAPEEVPGFLARMGEVEQEFKRPLRLMKK</sequence>
<protein>
    <submittedName>
        <fullName evidence="4">Uncharacterized protein</fullName>
    </submittedName>
</protein>
<keyword evidence="5" id="KW-1185">Reference proteome</keyword>
<evidence type="ECO:0000256" key="3">
    <source>
        <dbReference type="SAM" id="SignalP"/>
    </source>
</evidence>
<dbReference type="RefSeq" id="WP_145203749.1">
    <property type="nucleotide sequence ID" value="NZ_CP036434.1"/>
</dbReference>
<evidence type="ECO:0000313" key="5">
    <source>
        <dbReference type="Proteomes" id="UP000320390"/>
    </source>
</evidence>
<keyword evidence="1" id="KW-0802">TPR repeat</keyword>
<dbReference type="InterPro" id="IPR011990">
    <property type="entry name" value="TPR-like_helical_dom_sf"/>
</dbReference>
<feature type="repeat" description="TPR" evidence="1">
    <location>
        <begin position="616"/>
        <end position="649"/>
    </location>
</feature>
<gene>
    <name evidence="4" type="ORF">Poly30_49800</name>
</gene>
<feature type="chain" id="PRO_5021743299" evidence="3">
    <location>
        <begin position="22"/>
        <end position="1265"/>
    </location>
</feature>
<dbReference type="SUPFAM" id="SSF48452">
    <property type="entry name" value="TPR-like"/>
    <property type="match status" value="1"/>
</dbReference>
<keyword evidence="3" id="KW-0732">Signal</keyword>
<dbReference type="PROSITE" id="PS50005">
    <property type="entry name" value="TPR"/>
    <property type="match status" value="1"/>
</dbReference>